<dbReference type="InterPro" id="IPR050090">
    <property type="entry name" value="Tyrosine_recombinase_XerCD"/>
</dbReference>
<dbReference type="CDD" id="cd00397">
    <property type="entry name" value="DNA_BRE_C"/>
    <property type="match status" value="1"/>
</dbReference>
<dbReference type="SUPFAM" id="SSF56349">
    <property type="entry name" value="DNA breaking-rejoining enzymes"/>
    <property type="match status" value="1"/>
</dbReference>
<evidence type="ECO:0000256" key="1">
    <source>
        <dbReference type="ARBA" id="ARBA00008857"/>
    </source>
</evidence>
<proteinExistence type="inferred from homology"/>
<dbReference type="InterPro" id="IPR010998">
    <property type="entry name" value="Integrase_recombinase_N"/>
</dbReference>
<comment type="caution">
    <text evidence="8">The sequence shown here is derived from an EMBL/GenBank/DDBJ whole genome shotgun (WGS) entry which is preliminary data.</text>
</comment>
<dbReference type="EMBL" id="FXTY01000014">
    <property type="protein sequence ID" value="SMP36241.1"/>
    <property type="molecule type" value="Genomic_DNA"/>
</dbReference>
<evidence type="ECO:0000313" key="9">
    <source>
        <dbReference type="Proteomes" id="UP001157961"/>
    </source>
</evidence>
<name>A0ABY1PKT8_9RHOB</name>
<evidence type="ECO:0000256" key="4">
    <source>
        <dbReference type="ARBA" id="ARBA00023172"/>
    </source>
</evidence>
<dbReference type="PROSITE" id="PS51900">
    <property type="entry name" value="CB"/>
    <property type="match status" value="1"/>
</dbReference>
<organism evidence="8 9">
    <name type="scientific">Shimia sagamensis</name>
    <dbReference type="NCBI Taxonomy" id="1566352"/>
    <lineage>
        <taxon>Bacteria</taxon>
        <taxon>Pseudomonadati</taxon>
        <taxon>Pseudomonadota</taxon>
        <taxon>Alphaproteobacteria</taxon>
        <taxon>Rhodobacterales</taxon>
        <taxon>Roseobacteraceae</taxon>
    </lineage>
</organism>
<evidence type="ECO:0000259" key="7">
    <source>
        <dbReference type="PROSITE" id="PS51900"/>
    </source>
</evidence>
<dbReference type="InterPro" id="IPR013762">
    <property type="entry name" value="Integrase-like_cat_sf"/>
</dbReference>
<dbReference type="InterPro" id="IPR002104">
    <property type="entry name" value="Integrase_catalytic"/>
</dbReference>
<evidence type="ECO:0000313" key="8">
    <source>
        <dbReference type="EMBL" id="SMP36241.1"/>
    </source>
</evidence>
<protein>
    <submittedName>
        <fullName evidence="8">Site-specific recombinase XerD</fullName>
    </submittedName>
</protein>
<evidence type="ECO:0000256" key="5">
    <source>
        <dbReference type="PROSITE-ProRule" id="PRU01248"/>
    </source>
</evidence>
<keyword evidence="4" id="KW-0233">DNA recombination</keyword>
<comment type="similarity">
    <text evidence="1">Belongs to the 'phage' integrase family.</text>
</comment>
<dbReference type="PROSITE" id="PS51898">
    <property type="entry name" value="TYR_RECOMBINASE"/>
    <property type="match status" value="1"/>
</dbReference>
<dbReference type="Gene3D" id="1.10.443.10">
    <property type="entry name" value="Intergrase catalytic core"/>
    <property type="match status" value="1"/>
</dbReference>
<keyword evidence="2" id="KW-0229">DNA integration</keyword>
<evidence type="ECO:0000256" key="2">
    <source>
        <dbReference type="ARBA" id="ARBA00022908"/>
    </source>
</evidence>
<dbReference type="Gene3D" id="1.10.150.130">
    <property type="match status" value="1"/>
</dbReference>
<evidence type="ECO:0000256" key="3">
    <source>
        <dbReference type="ARBA" id="ARBA00023125"/>
    </source>
</evidence>
<dbReference type="Pfam" id="PF00589">
    <property type="entry name" value="Phage_integrase"/>
    <property type="match status" value="1"/>
</dbReference>
<evidence type="ECO:0000259" key="6">
    <source>
        <dbReference type="PROSITE" id="PS51898"/>
    </source>
</evidence>
<sequence length="537" mass="61019">MTRSYKQVHPNVNMAYSVEGVKELYGVSSNTVSNWVGEGLETSDGSIPYLIRGAELKGFHEERQQRTRTNLRYGEFKCLGCGHAVFPETDTVSVTNQEGRAPLANATCCDCGASLMKLLSATECDKILDCVGTNTRLDRIDERKVETPARIGKESTSQGGVWVTINDRIIYDWQAYARRYNPKTLQSHLVSIREFEMFSGGISFDKITPKHAGAYRDHLVRLANMPKEKGGLSKSTVRHRAAHLSQFFKWLRGQSGYRRLSASIPDYFALPRSATAKRTRMDPKTYLSLEDAWRMVDAMPVKTLVERRDRAMVAFSYVSGLRAGALTSVRVKHLDLEKRTVEQDATDMRAKNGKSYRANWFPRTESFQEVFIAWLEELKGLGFKTQDGVFPAAKDLKHPSSGMQSVEPLESSRPLQVAFTRASEAIGQRCTPHSARHTLKAVGARICRTQEERKAWSMNLGHDDDQITERHYGKMSQEQCDALIDVMHSEEAFTEEEKDMILDFHEKRFMRGTREYQAAQRLADKREKARGDYEVIE</sequence>
<dbReference type="Pfam" id="PF13495">
    <property type="entry name" value="Phage_int_SAM_4"/>
    <property type="match status" value="1"/>
</dbReference>
<dbReference type="PANTHER" id="PTHR30349">
    <property type="entry name" value="PHAGE INTEGRASE-RELATED"/>
    <property type="match status" value="1"/>
</dbReference>
<keyword evidence="9" id="KW-1185">Reference proteome</keyword>
<keyword evidence="3 5" id="KW-0238">DNA-binding</keyword>
<feature type="domain" description="Tyr recombinase" evidence="6">
    <location>
        <begin position="282"/>
        <end position="485"/>
    </location>
</feature>
<dbReference type="InterPro" id="IPR004107">
    <property type="entry name" value="Integrase_SAM-like_N"/>
</dbReference>
<gene>
    <name evidence="8" type="ORF">SAMN06265373_11429</name>
</gene>
<dbReference type="InterPro" id="IPR011010">
    <property type="entry name" value="DNA_brk_join_enz"/>
</dbReference>
<dbReference type="Proteomes" id="UP001157961">
    <property type="component" value="Unassembled WGS sequence"/>
</dbReference>
<feature type="domain" description="Core-binding (CB)" evidence="7">
    <location>
        <begin position="164"/>
        <end position="252"/>
    </location>
</feature>
<dbReference type="PANTHER" id="PTHR30349:SF41">
    <property type="entry name" value="INTEGRASE_RECOMBINASE PROTEIN MJ0367-RELATED"/>
    <property type="match status" value="1"/>
</dbReference>
<accession>A0ABY1PKT8</accession>
<dbReference type="RefSeq" id="WP_283428014.1">
    <property type="nucleotide sequence ID" value="NZ_FXTY01000014.1"/>
</dbReference>
<reference evidence="8 9" key="1">
    <citation type="submission" date="2017-05" db="EMBL/GenBank/DDBJ databases">
        <authorList>
            <person name="Varghese N."/>
            <person name="Submissions S."/>
        </authorList>
    </citation>
    <scope>NUCLEOTIDE SEQUENCE [LARGE SCALE GENOMIC DNA]</scope>
    <source>
        <strain evidence="8 9">DSM 29734</strain>
    </source>
</reference>
<dbReference type="InterPro" id="IPR044068">
    <property type="entry name" value="CB"/>
</dbReference>